<evidence type="ECO:0000313" key="3">
    <source>
        <dbReference type="Proteomes" id="UP001152321"/>
    </source>
</evidence>
<dbReference type="RefSeq" id="WP_277577650.1">
    <property type="nucleotide sequence ID" value="NZ_JANRMI010000002.1"/>
</dbReference>
<evidence type="ECO:0000313" key="2">
    <source>
        <dbReference type="EMBL" id="MDG0816173.1"/>
    </source>
</evidence>
<feature type="signal peptide" evidence="1">
    <location>
        <begin position="1"/>
        <end position="20"/>
    </location>
</feature>
<evidence type="ECO:0008006" key="4">
    <source>
        <dbReference type="Google" id="ProtNLM"/>
    </source>
</evidence>
<protein>
    <recommendedName>
        <fullName evidence="4">Lipoprotein</fullName>
    </recommendedName>
</protein>
<organism evidence="2 3">
    <name type="scientific">Bdellovibrio svalbardensis</name>
    <dbReference type="NCBI Taxonomy" id="2972972"/>
    <lineage>
        <taxon>Bacteria</taxon>
        <taxon>Pseudomonadati</taxon>
        <taxon>Bdellovibrionota</taxon>
        <taxon>Bdellovibrionia</taxon>
        <taxon>Bdellovibrionales</taxon>
        <taxon>Pseudobdellovibrionaceae</taxon>
        <taxon>Bdellovibrio</taxon>
    </lineage>
</organism>
<dbReference type="Proteomes" id="UP001152321">
    <property type="component" value="Unassembled WGS sequence"/>
</dbReference>
<feature type="chain" id="PRO_5045920287" description="Lipoprotein" evidence="1">
    <location>
        <begin position="21"/>
        <end position="181"/>
    </location>
</feature>
<keyword evidence="3" id="KW-1185">Reference proteome</keyword>
<proteinExistence type="predicted"/>
<comment type="caution">
    <text evidence="2">The sequence shown here is derived from an EMBL/GenBank/DDBJ whole genome shotgun (WGS) entry which is preliminary data.</text>
</comment>
<accession>A0ABT6DH32</accession>
<gene>
    <name evidence="2" type="ORF">NWE73_07345</name>
</gene>
<name>A0ABT6DH32_9BACT</name>
<dbReference type="EMBL" id="JANRMI010000002">
    <property type="protein sequence ID" value="MDG0816173.1"/>
    <property type="molecule type" value="Genomic_DNA"/>
</dbReference>
<sequence>MNQMVARSKLILLSSFTVCAVSACAPSENPISEDLIKTSPPTFSGLTTQNYTTPSVTFELNGECDTKSFGLEYSFDEQEWIKIPDGCLNGTFKIGLTIAKSKTVFARALTKKGRTSSSQATVRLVLPPTSPAFQTVTAGLSSDEGSKALQFTMSSSIQGKTLVNADFNLNSNVVGVVYGSP</sequence>
<dbReference type="PROSITE" id="PS51257">
    <property type="entry name" value="PROKAR_LIPOPROTEIN"/>
    <property type="match status" value="1"/>
</dbReference>
<evidence type="ECO:0000256" key="1">
    <source>
        <dbReference type="SAM" id="SignalP"/>
    </source>
</evidence>
<reference evidence="2" key="1">
    <citation type="submission" date="2022-08" db="EMBL/GenBank/DDBJ databases">
        <title>Novel Bdellovibrio Species Isolated from Svalbard: Designation Bdellovibrio svalbardensis.</title>
        <authorList>
            <person name="Mitchell R.J."/>
            <person name="Choi S.Y."/>
        </authorList>
    </citation>
    <scope>NUCLEOTIDE SEQUENCE</scope>
    <source>
        <strain evidence="2">PAP01</strain>
    </source>
</reference>
<keyword evidence="1" id="KW-0732">Signal</keyword>